<comment type="caution">
    <text evidence="1">The sequence shown here is derived from an EMBL/GenBank/DDBJ whole genome shotgun (WGS) entry which is preliminary data.</text>
</comment>
<protein>
    <submittedName>
        <fullName evidence="1">(Mediterranean fruit fly) hypothetical protein</fullName>
    </submittedName>
</protein>
<dbReference type="AlphaFoldDB" id="A0A811VGM9"/>
<reference evidence="1" key="1">
    <citation type="submission" date="2020-11" db="EMBL/GenBank/DDBJ databases">
        <authorList>
            <person name="Whitehead M."/>
        </authorList>
    </citation>
    <scope>NUCLEOTIDE SEQUENCE</scope>
    <source>
        <strain evidence="1">EGII</strain>
    </source>
</reference>
<gene>
    <name evidence="1" type="ORF">CCAP1982_LOCUS22565</name>
</gene>
<keyword evidence="2" id="KW-1185">Reference proteome</keyword>
<evidence type="ECO:0000313" key="1">
    <source>
        <dbReference type="EMBL" id="CAD7014566.1"/>
    </source>
</evidence>
<dbReference type="EMBL" id="CAJHJT010000056">
    <property type="protein sequence ID" value="CAD7014566.1"/>
    <property type="molecule type" value="Genomic_DNA"/>
</dbReference>
<evidence type="ECO:0000313" key="2">
    <source>
        <dbReference type="Proteomes" id="UP000606786"/>
    </source>
</evidence>
<dbReference type="Proteomes" id="UP000606786">
    <property type="component" value="Unassembled WGS sequence"/>
</dbReference>
<proteinExistence type="predicted"/>
<name>A0A811VGM9_CERCA</name>
<organism evidence="1 2">
    <name type="scientific">Ceratitis capitata</name>
    <name type="common">Mediterranean fruit fly</name>
    <name type="synonym">Tephritis capitata</name>
    <dbReference type="NCBI Taxonomy" id="7213"/>
    <lineage>
        <taxon>Eukaryota</taxon>
        <taxon>Metazoa</taxon>
        <taxon>Ecdysozoa</taxon>
        <taxon>Arthropoda</taxon>
        <taxon>Hexapoda</taxon>
        <taxon>Insecta</taxon>
        <taxon>Pterygota</taxon>
        <taxon>Neoptera</taxon>
        <taxon>Endopterygota</taxon>
        <taxon>Diptera</taxon>
        <taxon>Brachycera</taxon>
        <taxon>Muscomorpha</taxon>
        <taxon>Tephritoidea</taxon>
        <taxon>Tephritidae</taxon>
        <taxon>Ceratitis</taxon>
        <taxon>Ceratitis</taxon>
    </lineage>
</organism>
<accession>A0A811VGM9</accession>
<sequence length="113" mass="12767">MPTKWTFYANLIQLVEPSASHSTIYEHINIEMLRISLRSRLWERSGATIAICALNNYTLSWIFVALSCSRWQVAICKLTFHGAAPAGGDGDGGSLTYVAWLVGEWRFRTKRCI</sequence>